<feature type="compositionally biased region" description="Polar residues" evidence="3">
    <location>
        <begin position="412"/>
        <end position="426"/>
    </location>
</feature>
<protein>
    <submittedName>
        <fullName evidence="5">Prolyl aminopeptidase</fullName>
    </submittedName>
</protein>
<dbReference type="PANTHER" id="PTHR43248:SF2">
    <property type="entry name" value="PROLYL AMINOPEPTIDASE"/>
    <property type="match status" value="1"/>
</dbReference>
<keyword evidence="5" id="KW-0645">Protease</keyword>
<sequence length="1001" mass="111426">MATRKRIVPAAATDFQKMSANHNIGPGKTAAMVEEEFGLHLTRRQVAQMQQMAKLADDLNSTEEMEEYKHLDSDTDHVLAYLKKKGATYCALCHGVHGTSAKLVPLTQKKTKTQVGVCDIADSGQLIWTERMDYIGNQGHVRCEVLPDEEVFAGDLFKYSSERRVVYRLFHSNQENRQLVTFGVKDAEGRVQVVIRAWAPNERAWMFRWLFQTAVPAIIGKTTCERIRLVVTDGDSQELTQLDAAIASVFTKCVRRRCGWHIIHQGWKHHQGVMGARRHLRFITTNPIQSFISCMFLLVLAGRESLISTCGGRAFPTASTVLRRSLFGSTLSKQSKFTDIQHLSNNNIVFSNVVLASNSNEDNDTFGSNDLNGNSNDKDNRVPSTGWNHNPPSETSRFWQSPNGDSAAARQSKASSTSNGNSNNEPRTGWLHNTKPKEKDNDTAKAGGISKAQQRLKQAMKAQEENHRIVHPPSFHACGNDRQIVVTEHRFSVPVFQDSKQPRIDVAFSIVEEVKDDTTRQFYESLQSMTPPQRAAAYVETAALKAADDMMIYLQGGPGFGSPVPVTGLAFSQGSSWGAAALGKYKRIVLMDQRGTGQSTPITKQSLQVQFPDLFSLDDKEGDLDQLAKSYPEEYNRMQQTLVDATYYMAQFRADNIVKDAELIREALLLPQPAESTPVPRPWGCSLGQSFGGFCTMTYLSLIENPPKVALFTGGIAPMTFSAYDVYNSLWAKVRERNLQYYSMYPGDISIVKKIVKTLLQEPATLPSGGKLTARRFLQLGMSLGGSPSSFASMHNLVSTAFLQPDEVELTRAFLKTVDNIQPFDEHPIYYWLHEAIYCDGPKFSPSDWSAHRAYEAQIQTPSELDYRLTSQLQSDARPTFFFGEMVFPWMSEDYAECSGLGCTALANALAGKDDWGPLYDADRIKAVLAAGTTKSAAAVYYDDIYVDFDCCMKLTARGGPMEKVKVYITNDYQHSGLRDDGANIFTKLHGMATGSVRTPS</sequence>
<feature type="compositionally biased region" description="Polar residues" evidence="3">
    <location>
        <begin position="364"/>
        <end position="375"/>
    </location>
</feature>
<keyword evidence="6" id="KW-1185">Reference proteome</keyword>
<gene>
    <name evidence="5" type="ORF">IV203_009807</name>
</gene>
<evidence type="ECO:0000256" key="3">
    <source>
        <dbReference type="SAM" id="MobiDB-lite"/>
    </source>
</evidence>
<evidence type="ECO:0000313" key="5">
    <source>
        <dbReference type="EMBL" id="KAG7350447.1"/>
    </source>
</evidence>
<dbReference type="PANTHER" id="PTHR43248">
    <property type="entry name" value="2-SUCCINYL-6-HYDROXY-2,4-CYCLOHEXADIENE-1-CARBOXYLATE SYNTHASE"/>
    <property type="match status" value="1"/>
</dbReference>
<evidence type="ECO:0000256" key="2">
    <source>
        <dbReference type="ARBA" id="ARBA00022801"/>
    </source>
</evidence>
<organism evidence="5 6">
    <name type="scientific">Nitzschia inconspicua</name>
    <dbReference type="NCBI Taxonomy" id="303405"/>
    <lineage>
        <taxon>Eukaryota</taxon>
        <taxon>Sar</taxon>
        <taxon>Stramenopiles</taxon>
        <taxon>Ochrophyta</taxon>
        <taxon>Bacillariophyta</taxon>
        <taxon>Bacillariophyceae</taxon>
        <taxon>Bacillariophycidae</taxon>
        <taxon>Bacillariales</taxon>
        <taxon>Bacillariaceae</taxon>
        <taxon>Nitzschia</taxon>
    </lineage>
</organism>
<comment type="similarity">
    <text evidence="1">Belongs to the peptidase S33 family.</text>
</comment>
<dbReference type="GO" id="GO:0004177">
    <property type="term" value="F:aminopeptidase activity"/>
    <property type="evidence" value="ECO:0007669"/>
    <property type="project" value="UniProtKB-KW"/>
</dbReference>
<dbReference type="InterPro" id="IPR018289">
    <property type="entry name" value="MULE_transposase_dom"/>
</dbReference>
<dbReference type="Proteomes" id="UP000693970">
    <property type="component" value="Unassembled WGS sequence"/>
</dbReference>
<feature type="domain" description="MULE transposase" evidence="4">
    <location>
        <begin position="170"/>
        <end position="264"/>
    </location>
</feature>
<feature type="compositionally biased region" description="Polar residues" evidence="3">
    <location>
        <begin position="382"/>
        <end position="404"/>
    </location>
</feature>
<dbReference type="Pfam" id="PF10551">
    <property type="entry name" value="MULE"/>
    <property type="match status" value="1"/>
</dbReference>
<dbReference type="InterPro" id="IPR051601">
    <property type="entry name" value="Serine_prot/Carboxylest_S33"/>
</dbReference>
<dbReference type="EMBL" id="JAGRRH010000018">
    <property type="protein sequence ID" value="KAG7350447.1"/>
    <property type="molecule type" value="Genomic_DNA"/>
</dbReference>
<evidence type="ECO:0000256" key="1">
    <source>
        <dbReference type="ARBA" id="ARBA00010088"/>
    </source>
</evidence>
<dbReference type="OrthoDB" id="1898734at2759"/>
<keyword evidence="5" id="KW-0031">Aminopeptidase</keyword>
<reference evidence="5" key="2">
    <citation type="submission" date="2021-04" db="EMBL/GenBank/DDBJ databases">
        <authorList>
            <person name="Podell S."/>
        </authorList>
    </citation>
    <scope>NUCLEOTIDE SEQUENCE</scope>
    <source>
        <strain evidence="5">Hildebrandi</strain>
    </source>
</reference>
<name>A0A9K3KVB7_9STRA</name>
<proteinExistence type="inferred from homology"/>
<accession>A0A9K3KVB7</accession>
<feature type="region of interest" description="Disordered" evidence="3">
    <location>
        <begin position="364"/>
        <end position="452"/>
    </location>
</feature>
<evidence type="ECO:0000313" key="6">
    <source>
        <dbReference type="Proteomes" id="UP000693970"/>
    </source>
</evidence>
<reference evidence="5" key="1">
    <citation type="journal article" date="2021" name="Sci. Rep.">
        <title>Diploid genomic architecture of Nitzschia inconspicua, an elite biomass production diatom.</title>
        <authorList>
            <person name="Oliver A."/>
            <person name="Podell S."/>
            <person name="Pinowska A."/>
            <person name="Traller J.C."/>
            <person name="Smith S.R."/>
            <person name="McClure R."/>
            <person name="Beliaev A."/>
            <person name="Bohutskyi P."/>
            <person name="Hill E.A."/>
            <person name="Rabines A."/>
            <person name="Zheng H."/>
            <person name="Allen L.Z."/>
            <person name="Kuo A."/>
            <person name="Grigoriev I.V."/>
            <person name="Allen A.E."/>
            <person name="Hazlebeck D."/>
            <person name="Allen E.E."/>
        </authorList>
    </citation>
    <scope>NUCLEOTIDE SEQUENCE</scope>
    <source>
        <strain evidence="5">Hildebrandi</strain>
    </source>
</reference>
<comment type="caution">
    <text evidence="5">The sequence shown here is derived from an EMBL/GenBank/DDBJ whole genome shotgun (WGS) entry which is preliminary data.</text>
</comment>
<evidence type="ECO:0000259" key="4">
    <source>
        <dbReference type="Pfam" id="PF10551"/>
    </source>
</evidence>
<keyword evidence="2" id="KW-0378">Hydrolase</keyword>
<dbReference type="AlphaFoldDB" id="A0A9K3KVB7"/>